<sequence>MTRSGSSKRVKIGSSEKSAECVKDEGDGRKKECKGEDKILLLHLCRLHAPVRVVGSNVVTQYRITAPDDERKRTGYGFRIPAVNLDAY</sequence>
<feature type="region of interest" description="Disordered" evidence="1">
    <location>
        <begin position="1"/>
        <end position="31"/>
    </location>
</feature>
<evidence type="ECO:0000313" key="3">
    <source>
        <dbReference type="WBParaSite" id="ACAC_0000528901-mRNA-1"/>
    </source>
</evidence>
<accession>A0A0K0D5E4</accession>
<name>A0A0K0D5E4_ANGCA</name>
<evidence type="ECO:0000313" key="2">
    <source>
        <dbReference type="Proteomes" id="UP000035642"/>
    </source>
</evidence>
<dbReference type="WBParaSite" id="ACAC_0000528901-mRNA-1">
    <property type="protein sequence ID" value="ACAC_0000528901-mRNA-1"/>
    <property type="gene ID" value="ACAC_0000528901"/>
</dbReference>
<proteinExistence type="predicted"/>
<reference evidence="3" key="2">
    <citation type="submission" date="2017-02" db="UniProtKB">
        <authorList>
            <consortium name="WormBaseParasite"/>
        </authorList>
    </citation>
    <scope>IDENTIFICATION</scope>
</reference>
<dbReference type="Proteomes" id="UP000035642">
    <property type="component" value="Unassembled WGS sequence"/>
</dbReference>
<evidence type="ECO:0000256" key="1">
    <source>
        <dbReference type="SAM" id="MobiDB-lite"/>
    </source>
</evidence>
<reference evidence="2" key="1">
    <citation type="submission" date="2012-09" db="EMBL/GenBank/DDBJ databases">
        <authorList>
            <person name="Martin A.A."/>
        </authorList>
    </citation>
    <scope>NUCLEOTIDE SEQUENCE</scope>
</reference>
<keyword evidence="2" id="KW-1185">Reference proteome</keyword>
<feature type="compositionally biased region" description="Basic and acidic residues" evidence="1">
    <location>
        <begin position="17"/>
        <end position="31"/>
    </location>
</feature>
<feature type="compositionally biased region" description="Basic residues" evidence="1">
    <location>
        <begin position="1"/>
        <end position="11"/>
    </location>
</feature>
<dbReference type="AlphaFoldDB" id="A0A0K0D5E4"/>
<protein>
    <submittedName>
        <fullName evidence="3">Uncharacterized protein</fullName>
    </submittedName>
</protein>
<organism evidence="2 3">
    <name type="scientific">Angiostrongylus cantonensis</name>
    <name type="common">Rat lungworm</name>
    <dbReference type="NCBI Taxonomy" id="6313"/>
    <lineage>
        <taxon>Eukaryota</taxon>
        <taxon>Metazoa</taxon>
        <taxon>Ecdysozoa</taxon>
        <taxon>Nematoda</taxon>
        <taxon>Chromadorea</taxon>
        <taxon>Rhabditida</taxon>
        <taxon>Rhabditina</taxon>
        <taxon>Rhabditomorpha</taxon>
        <taxon>Strongyloidea</taxon>
        <taxon>Metastrongylidae</taxon>
        <taxon>Angiostrongylus</taxon>
    </lineage>
</organism>